<protein>
    <submittedName>
        <fullName evidence="2">Lipoprotein</fullName>
    </submittedName>
</protein>
<dbReference type="KEGG" id="nam:NAMH_0022"/>
<name>B9L756_NAUPA</name>
<feature type="chain" id="PRO_5002888362" evidence="1">
    <location>
        <begin position="23"/>
        <end position="313"/>
    </location>
</feature>
<sequence length="313" mass="36386">MRFFSFLLPILLFLGCSNKINLADYRPAYIPKNTAAPSNFSPKIKKISIVRFPKYNFRGLKLDETATYKLNSLLQTSKFVKIIRIINNNQINEEIKAAEISKETNSDLGADYLIKGTILNISYVPRYHRGFYYFIKNKNGQKIRKYSPPYYSYEVCSQINIQIFQLPDLKNIYDRIFQSCVHYRDDSSFRRFYSNLVFKSINKTVTNAFNSLKKFFAPKGYIYEVRKNGDDLIAKISLGKNQGMYEGLKLNIYALSKDPVNGDIEKYKIGEGEVSNLIFDNSCWIIVDLEDNAQLKIGDMVEPNFETSFWDLF</sequence>
<evidence type="ECO:0000313" key="3">
    <source>
        <dbReference type="Proteomes" id="UP000000448"/>
    </source>
</evidence>
<dbReference type="eggNOG" id="ENOG5030SW8">
    <property type="taxonomic scope" value="Bacteria"/>
</dbReference>
<keyword evidence="1" id="KW-0732">Signal</keyword>
<gene>
    <name evidence="2" type="ordered locus">NAMH_0022</name>
</gene>
<dbReference type="EMBL" id="CP001279">
    <property type="protein sequence ID" value="ACM93248.1"/>
    <property type="molecule type" value="Genomic_DNA"/>
</dbReference>
<dbReference type="HOGENOM" id="CLU_888035_0_0_7"/>
<keyword evidence="2" id="KW-0449">Lipoprotein</keyword>
<accession>B9L756</accession>
<dbReference type="Proteomes" id="UP000000448">
    <property type="component" value="Chromosome"/>
</dbReference>
<dbReference type="STRING" id="598659.NAMH_0022"/>
<dbReference type="RefSeq" id="WP_015902300.1">
    <property type="nucleotide sequence ID" value="NC_012115.1"/>
</dbReference>
<dbReference type="PROSITE" id="PS51257">
    <property type="entry name" value="PROKAR_LIPOPROTEIN"/>
    <property type="match status" value="1"/>
</dbReference>
<evidence type="ECO:0000256" key="1">
    <source>
        <dbReference type="SAM" id="SignalP"/>
    </source>
</evidence>
<dbReference type="AlphaFoldDB" id="B9L756"/>
<evidence type="ECO:0000313" key="2">
    <source>
        <dbReference type="EMBL" id="ACM93248.1"/>
    </source>
</evidence>
<reference evidence="2 3" key="1">
    <citation type="journal article" date="2009" name="PLoS Genet.">
        <title>Adaptations to submarine hydrothermal environments exemplified by the genome of Nautilia profundicola.</title>
        <authorList>
            <person name="Campbell B.J."/>
            <person name="Smith J.L."/>
            <person name="Hanson T.E."/>
            <person name="Klotz M.G."/>
            <person name="Stein L.Y."/>
            <person name="Lee C.K."/>
            <person name="Wu D."/>
            <person name="Robinson J.M."/>
            <person name="Khouri H.M."/>
            <person name="Eisen J.A."/>
            <person name="Cary S.C."/>
        </authorList>
    </citation>
    <scope>NUCLEOTIDE SEQUENCE [LARGE SCALE GENOMIC DNA]</scope>
    <source>
        <strain evidence="3">ATCC BAA-1463 / DSM 18972 / AmH</strain>
    </source>
</reference>
<proteinExistence type="predicted"/>
<feature type="signal peptide" evidence="1">
    <location>
        <begin position="1"/>
        <end position="22"/>
    </location>
</feature>
<organism evidence="2 3">
    <name type="scientific">Nautilia profundicola (strain ATCC BAA-1463 / DSM 18972 / AmH)</name>
    <dbReference type="NCBI Taxonomy" id="598659"/>
    <lineage>
        <taxon>Bacteria</taxon>
        <taxon>Pseudomonadati</taxon>
        <taxon>Campylobacterota</taxon>
        <taxon>Epsilonproteobacteria</taxon>
        <taxon>Nautiliales</taxon>
        <taxon>Nautiliaceae</taxon>
        <taxon>Nautilia</taxon>
    </lineage>
</organism>
<keyword evidence="3" id="KW-1185">Reference proteome</keyword>
<dbReference type="OrthoDB" id="5372607at2"/>